<dbReference type="OrthoDB" id="5232919at2759"/>
<dbReference type="Pfam" id="PF00850">
    <property type="entry name" value="Hist_deacetyl"/>
    <property type="match status" value="1"/>
</dbReference>
<dbReference type="InterPro" id="IPR053244">
    <property type="entry name" value="HDAC_HD_type_1"/>
</dbReference>
<feature type="compositionally biased region" description="Low complexity" evidence="1">
    <location>
        <begin position="589"/>
        <end position="604"/>
    </location>
</feature>
<feature type="region of interest" description="Disordered" evidence="1">
    <location>
        <begin position="530"/>
        <end position="641"/>
    </location>
</feature>
<accession>A0A9P3LIX1</accession>
<dbReference type="InterPro" id="IPR037138">
    <property type="entry name" value="His_deacetylse_dom_sf"/>
</dbReference>
<dbReference type="InterPro" id="IPR023696">
    <property type="entry name" value="Ureohydrolase_dom_sf"/>
</dbReference>
<feature type="compositionally biased region" description="Polar residues" evidence="1">
    <location>
        <begin position="556"/>
        <end position="566"/>
    </location>
</feature>
<evidence type="ECO:0000256" key="1">
    <source>
        <dbReference type="SAM" id="MobiDB-lite"/>
    </source>
</evidence>
<evidence type="ECO:0000313" key="4">
    <source>
        <dbReference type="Proteomes" id="UP000703269"/>
    </source>
</evidence>
<dbReference type="AlphaFoldDB" id="A0A9P3LIX1"/>
<dbReference type="EMBL" id="BPQB01000066">
    <property type="protein sequence ID" value="GJE96971.1"/>
    <property type="molecule type" value="Genomic_DNA"/>
</dbReference>
<name>A0A9P3LIX1_9APHY</name>
<dbReference type="GO" id="GO:0010468">
    <property type="term" value="P:regulation of gene expression"/>
    <property type="evidence" value="ECO:0007669"/>
    <property type="project" value="UniProtKB-ARBA"/>
</dbReference>
<dbReference type="PRINTS" id="PR01270">
    <property type="entry name" value="HDASUPER"/>
</dbReference>
<dbReference type="SUPFAM" id="SSF52768">
    <property type="entry name" value="Arginase/deacetylase"/>
    <property type="match status" value="1"/>
</dbReference>
<reference evidence="3 4" key="1">
    <citation type="submission" date="2021-08" db="EMBL/GenBank/DDBJ databases">
        <title>Draft Genome Sequence of Phanerochaete sordida strain YK-624.</title>
        <authorList>
            <person name="Mori T."/>
            <person name="Dohra H."/>
            <person name="Suzuki T."/>
            <person name="Kawagishi H."/>
            <person name="Hirai H."/>
        </authorList>
    </citation>
    <scope>NUCLEOTIDE SEQUENCE [LARGE SCALE GENOMIC DNA]</scope>
    <source>
        <strain evidence="3 4">YK-624</strain>
    </source>
</reference>
<keyword evidence="4" id="KW-1185">Reference proteome</keyword>
<dbReference type="Proteomes" id="UP000703269">
    <property type="component" value="Unassembled WGS sequence"/>
</dbReference>
<proteinExistence type="predicted"/>
<feature type="domain" description="Histone deacetylase" evidence="2">
    <location>
        <begin position="114"/>
        <end position="434"/>
    </location>
</feature>
<evidence type="ECO:0000259" key="2">
    <source>
        <dbReference type="Pfam" id="PF00850"/>
    </source>
</evidence>
<organism evidence="3 4">
    <name type="scientific">Phanerochaete sordida</name>
    <dbReference type="NCBI Taxonomy" id="48140"/>
    <lineage>
        <taxon>Eukaryota</taxon>
        <taxon>Fungi</taxon>
        <taxon>Dikarya</taxon>
        <taxon>Basidiomycota</taxon>
        <taxon>Agaricomycotina</taxon>
        <taxon>Agaricomycetes</taxon>
        <taxon>Polyporales</taxon>
        <taxon>Phanerochaetaceae</taxon>
        <taxon>Phanerochaete</taxon>
    </lineage>
</organism>
<dbReference type="InterPro" id="IPR023801">
    <property type="entry name" value="His_deacetylse_dom"/>
</dbReference>
<dbReference type="PANTHER" id="PTHR47558:SF1">
    <property type="entry name" value="HISTONE DEACETYLASE HOS3"/>
    <property type="match status" value="1"/>
</dbReference>
<evidence type="ECO:0000313" key="3">
    <source>
        <dbReference type="EMBL" id="GJE96971.1"/>
    </source>
</evidence>
<sequence>MPAKIKTAARHESAGTGSSRVAAQEGFQKRRPIVYTQDACLMHTNIAPGGAKRSLERPERLYAVNAGVAAIYSRLEEAGATASSSSTDEDDNAPFTIVRSTATIENIPEHPAACTVLHIKSEDGPTYAQVLEDWSQQSRQMIAHRQRELPPHLEQDLYLCPKSFSAFKAAMGTVCEAVNTVAAASKPASLDTSADGPCGTRAFVAVRPPGHHCISGAPAGLGFVNTVVVGAVHAFYQHGYTHVIIFDIDLHHGNGTQKVVWDINAQRQADPPDDDYKDGRPIMFYGSIHDIQAYPCATGDEAKTAAASLSVQGEGGQWIENIHLQPYASDDEFWAHYEDRYVGLIERAEQFIAQTQAKPEKTMVLMSCGFSASPHEHAEMSTHGCYLPTAFYHRFTRDACALADRAAQGRLVSVLEGGYSNLALISGVVAHVAGLAETPQTPVDPAWWDPPALREAEQVLRRKLKRKAQADTAPRWLSRARQIADLLRCPLDPSADSPVLVVPPPDGLRPARAPLVLSAAQLFALGKGRAAGTGPAVKRQRTAQAETSASHRRSASTELSELTSVPETPEKQAKEMRERRASARGQTGVALVASSASRLAPASSGTTDTKRATKSANSSLSGASVSSADQSPQVAPASSSVAPIRQSLNPQAAAPSAGQPSSAQPEVQSAYAELTLCHDEVVAAVASEAALPTPVQREFSTIASCVRRLGQNLVQAKSARRALATLSERLARAHAALDEHFDEGEGLALDGALDGLEGAASGMRRILADFK</sequence>
<gene>
    <name evidence="3" type="ORF">PsYK624_131810</name>
</gene>
<feature type="compositionally biased region" description="Basic and acidic residues" evidence="1">
    <location>
        <begin position="568"/>
        <end position="581"/>
    </location>
</feature>
<dbReference type="PANTHER" id="PTHR47558">
    <property type="entry name" value="HISTONE DEACETYLASE HOS3"/>
    <property type="match status" value="1"/>
</dbReference>
<dbReference type="GO" id="GO:0005634">
    <property type="term" value="C:nucleus"/>
    <property type="evidence" value="ECO:0007669"/>
    <property type="project" value="TreeGrafter"/>
</dbReference>
<comment type="caution">
    <text evidence="3">The sequence shown here is derived from an EMBL/GenBank/DDBJ whole genome shotgun (WGS) entry which is preliminary data.</text>
</comment>
<feature type="region of interest" description="Disordered" evidence="1">
    <location>
        <begin position="1"/>
        <end position="23"/>
    </location>
</feature>
<dbReference type="GO" id="GO:0004407">
    <property type="term" value="F:histone deacetylase activity"/>
    <property type="evidence" value="ECO:0007669"/>
    <property type="project" value="TreeGrafter"/>
</dbReference>
<feature type="compositionally biased region" description="Low complexity" evidence="1">
    <location>
        <begin position="615"/>
        <end position="641"/>
    </location>
</feature>
<protein>
    <submittedName>
        <fullName evidence="3">Arginase/deacetylase</fullName>
    </submittedName>
</protein>
<dbReference type="Gene3D" id="3.40.800.20">
    <property type="entry name" value="Histone deacetylase domain"/>
    <property type="match status" value="1"/>
</dbReference>
<dbReference type="InterPro" id="IPR000286">
    <property type="entry name" value="HDACs"/>
</dbReference>